<dbReference type="EMBL" id="QRNG01000005">
    <property type="protein sequence ID" value="RHK26515.1"/>
    <property type="molecule type" value="Genomic_DNA"/>
</dbReference>
<accession>A0A415FUB9</accession>
<proteinExistence type="predicted"/>
<comment type="caution">
    <text evidence="1">The sequence shown here is derived from an EMBL/GenBank/DDBJ whole genome shotgun (WGS) entry which is preliminary data.</text>
</comment>
<evidence type="ECO:0000313" key="2">
    <source>
        <dbReference type="Proteomes" id="UP000285262"/>
    </source>
</evidence>
<dbReference type="AlphaFoldDB" id="A0A415FUB9"/>
<evidence type="ECO:0000313" key="1">
    <source>
        <dbReference type="EMBL" id="RHK26515.1"/>
    </source>
</evidence>
<name>A0A415FUB9_BIFAD</name>
<sequence length="63" mass="7586">MRLCVQLLFFCTQMCAFIGIFVRTSHSIKKIEKRLKINVFSRLTHVSHVRFPRYTRGVLSRWE</sequence>
<organism evidence="1 2">
    <name type="scientific">Bifidobacterium adolescentis</name>
    <dbReference type="NCBI Taxonomy" id="1680"/>
    <lineage>
        <taxon>Bacteria</taxon>
        <taxon>Bacillati</taxon>
        <taxon>Actinomycetota</taxon>
        <taxon>Actinomycetes</taxon>
        <taxon>Bifidobacteriales</taxon>
        <taxon>Bifidobacteriaceae</taxon>
        <taxon>Bifidobacterium</taxon>
    </lineage>
</organism>
<protein>
    <submittedName>
        <fullName evidence="1">Uncharacterized protein</fullName>
    </submittedName>
</protein>
<gene>
    <name evidence="1" type="ORF">DW072_04730</name>
</gene>
<dbReference type="Proteomes" id="UP000285262">
    <property type="component" value="Unassembled WGS sequence"/>
</dbReference>
<reference evidence="1 2" key="1">
    <citation type="submission" date="2018-08" db="EMBL/GenBank/DDBJ databases">
        <title>A genome reference for cultivated species of the human gut microbiota.</title>
        <authorList>
            <person name="Zou Y."/>
            <person name="Xue W."/>
            <person name="Luo G."/>
        </authorList>
    </citation>
    <scope>NUCLEOTIDE SEQUENCE [LARGE SCALE GENOMIC DNA]</scope>
    <source>
        <strain evidence="1 2">AF45-19</strain>
    </source>
</reference>